<evidence type="ECO:0000313" key="2">
    <source>
        <dbReference type="EMBL" id="OGH77923.1"/>
    </source>
</evidence>
<keyword evidence="1" id="KW-1133">Transmembrane helix</keyword>
<evidence type="ECO:0008006" key="4">
    <source>
        <dbReference type="Google" id="ProtNLM"/>
    </source>
</evidence>
<gene>
    <name evidence="2" type="ORF">A2983_00365</name>
</gene>
<feature type="transmembrane region" description="Helical" evidence="1">
    <location>
        <begin position="277"/>
        <end position="310"/>
    </location>
</feature>
<feature type="transmembrane region" description="Helical" evidence="1">
    <location>
        <begin position="85"/>
        <end position="114"/>
    </location>
</feature>
<feature type="transmembrane region" description="Helical" evidence="1">
    <location>
        <begin position="151"/>
        <end position="171"/>
    </location>
</feature>
<dbReference type="EMBL" id="MFQH01000021">
    <property type="protein sequence ID" value="OGH77923.1"/>
    <property type="molecule type" value="Genomic_DNA"/>
</dbReference>
<reference evidence="2 3" key="1">
    <citation type="journal article" date="2016" name="Nat. Commun.">
        <title>Thousands of microbial genomes shed light on interconnected biogeochemical processes in an aquifer system.</title>
        <authorList>
            <person name="Anantharaman K."/>
            <person name="Brown C.T."/>
            <person name="Hug L.A."/>
            <person name="Sharon I."/>
            <person name="Castelle C.J."/>
            <person name="Probst A.J."/>
            <person name="Thomas B.C."/>
            <person name="Singh A."/>
            <person name="Wilkins M.J."/>
            <person name="Karaoz U."/>
            <person name="Brodie E.L."/>
            <person name="Williams K.H."/>
            <person name="Hubbard S.S."/>
            <person name="Banfield J.F."/>
        </authorList>
    </citation>
    <scope>NUCLEOTIDE SEQUENCE [LARGE SCALE GENOMIC DNA]</scope>
</reference>
<evidence type="ECO:0000313" key="3">
    <source>
        <dbReference type="Proteomes" id="UP000177040"/>
    </source>
</evidence>
<name>A0A1F6N2N8_9BACT</name>
<accession>A0A1F6N2N8</accession>
<dbReference type="Proteomes" id="UP000177040">
    <property type="component" value="Unassembled WGS sequence"/>
</dbReference>
<organism evidence="2 3">
    <name type="scientific">Candidatus Magasanikbacteria bacterium RIFCSPLOWO2_01_FULL_40_15</name>
    <dbReference type="NCBI Taxonomy" id="1798686"/>
    <lineage>
        <taxon>Bacteria</taxon>
        <taxon>Candidatus Magasanikiibacteriota</taxon>
    </lineage>
</organism>
<evidence type="ECO:0000256" key="1">
    <source>
        <dbReference type="SAM" id="Phobius"/>
    </source>
</evidence>
<dbReference type="AlphaFoldDB" id="A0A1F6N2N8"/>
<feature type="transmembrane region" description="Helical" evidence="1">
    <location>
        <begin position="177"/>
        <end position="206"/>
    </location>
</feature>
<sequence>MKEPTYRQAIHASWKMAWNHKDLWPLGLFAMLLGQFGLVELVTKVWSTFFITYESMWQTCQSLFSEKIWIGLKQLTRLPVDQLIWLAWLIILLIGIGFGLLFVAAVSQGALVYAGAKFSKFRLSYPDEVKSWHVGVRHVWRIIGLNILRKIVLSLSIMWAAFASYQLVIAPNGLGYFAFWVTFISALLIGLITSILLMYAVGYVVVEEYGLKKSIKAAWHLFLDHPIVSLEVAVMTFFLNIGLLLFALFSVLYVFFLPNIVARYFVLLFQAPPIGKIVGVGSYGLFLVVMMAASALFTVFVITVWSFLFSKMHSGNFASRLIRSIRR</sequence>
<comment type="caution">
    <text evidence="2">The sequence shown here is derived from an EMBL/GenBank/DDBJ whole genome shotgun (WGS) entry which is preliminary data.</text>
</comment>
<feature type="transmembrane region" description="Helical" evidence="1">
    <location>
        <begin position="227"/>
        <end position="257"/>
    </location>
</feature>
<proteinExistence type="predicted"/>
<keyword evidence="1" id="KW-0812">Transmembrane</keyword>
<feature type="transmembrane region" description="Helical" evidence="1">
    <location>
        <begin position="23"/>
        <end position="46"/>
    </location>
</feature>
<keyword evidence="1" id="KW-0472">Membrane</keyword>
<protein>
    <recommendedName>
        <fullName evidence="4">Glycerophosphoryl diester phosphodiesterase membrane domain-containing protein</fullName>
    </recommendedName>
</protein>